<name>A0A267MJP9_9FIRM</name>
<dbReference type="InterPro" id="IPR003660">
    <property type="entry name" value="HAMP_dom"/>
</dbReference>
<keyword evidence="1 3" id="KW-0807">Transducer</keyword>
<dbReference type="Gene3D" id="1.10.287.950">
    <property type="entry name" value="Methyl-accepting chemotaxis protein"/>
    <property type="match status" value="1"/>
</dbReference>
<protein>
    <recommendedName>
        <fullName evidence="9">Methyl-accepting chemotaxis protein</fullName>
    </recommendedName>
</protein>
<keyword evidence="4" id="KW-0812">Transmembrane</keyword>
<feature type="transmembrane region" description="Helical" evidence="4">
    <location>
        <begin position="12"/>
        <end position="31"/>
    </location>
</feature>
<dbReference type="Pfam" id="PF00015">
    <property type="entry name" value="MCPsignal"/>
    <property type="match status" value="1"/>
</dbReference>
<dbReference type="SMART" id="SM00304">
    <property type="entry name" value="HAMP"/>
    <property type="match status" value="1"/>
</dbReference>
<feature type="domain" description="Methyl-accepting transducer" evidence="5">
    <location>
        <begin position="414"/>
        <end position="650"/>
    </location>
</feature>
<feature type="transmembrane region" description="Helical" evidence="4">
    <location>
        <begin position="320"/>
        <end position="339"/>
    </location>
</feature>
<evidence type="ECO:0008006" key="9">
    <source>
        <dbReference type="Google" id="ProtNLM"/>
    </source>
</evidence>
<reference evidence="7 8" key="1">
    <citation type="submission" date="2017-06" db="EMBL/GenBank/DDBJ databases">
        <title>Draft genome sequence of anaerobic fermentative bacterium Anaeromicrobium sediminis DY2726D isolated from West Pacific Ocean sediments.</title>
        <authorList>
            <person name="Zeng X."/>
        </authorList>
    </citation>
    <scope>NUCLEOTIDE SEQUENCE [LARGE SCALE GENOMIC DNA]</scope>
    <source>
        <strain evidence="7 8">DY2726D</strain>
    </source>
</reference>
<gene>
    <name evidence="7" type="ORF">CCE28_08920</name>
</gene>
<comment type="similarity">
    <text evidence="2">Belongs to the methyl-accepting chemotaxis (MCP) protein family.</text>
</comment>
<evidence type="ECO:0000256" key="3">
    <source>
        <dbReference type="PROSITE-ProRule" id="PRU00284"/>
    </source>
</evidence>
<evidence type="ECO:0000313" key="8">
    <source>
        <dbReference type="Proteomes" id="UP000216024"/>
    </source>
</evidence>
<keyword evidence="4" id="KW-0472">Membrane</keyword>
<dbReference type="PROSITE" id="PS50111">
    <property type="entry name" value="CHEMOTAXIS_TRANSDUC_2"/>
    <property type="match status" value="1"/>
</dbReference>
<dbReference type="CDD" id="cd18774">
    <property type="entry name" value="PDC2_HK_sensor"/>
    <property type="match status" value="1"/>
</dbReference>
<dbReference type="SUPFAM" id="SSF58104">
    <property type="entry name" value="Methyl-accepting chemotaxis protein (MCP) signaling domain"/>
    <property type="match status" value="1"/>
</dbReference>
<sequence length="700" mass="77316">MFKFKKLKSRIIAYIGVFVLIALGVTNWGLYSMTSKLLTKAAYENAKETAHDYGNSVLGEFNSVMHTARSLEATLKGMKESGDTNRTVVNNILRTVLKENENYLGVWTCWEPNAFDNKDMEYALKAGEDSKGRFVPYWSRSESGIEYSPLTGYDKEGEGDYYLLAKNSKREVIMNPFKYNINGKEIMMTTFAVPIEIDGKVLGVVGIDLSLETLQRRVQKIKPYDVGYAAVVANNGVYVAHKDDDHLGKDMGNTEERKKIKGLIKEGKEYGVNLLSNSLGKEVHRLYTPMYIGKTNTPWSFAVSIPTDAILEDLHEIRNMFRGIGIGVLIILIVVINLVSAKITKPIIQTTEMLKEVAQGEGDLTKRLEVYTEDEIGQLAKWFNVFIDNVHIIIGQVKEGSELMASSSREIGIVMEESTGGMEDMARSITSISDSLQGNASVVEETTASIEEMASSSDVISEEAEETFGRSKEILNISSEGAKHIEDVVETIKDVEKSTNLVYESIVELNESSKEIGEIVSIITGISEQTNLLALNAAIEAARAGEHGKGFAVVAEEVRKLAEESKESATKIRVLIDDIQLKSNRADESIKEGSQLVKNSVTKANKVNDKFEEILKAIDGVTNKIEVVSKSSQSQANIAQDMTSAMDEISNTTNDNAGQVQQINGVIEEQVSAFEEITANVESLSNVAKELKNHTDRFKV</sequence>
<dbReference type="PANTHER" id="PTHR32089">
    <property type="entry name" value="METHYL-ACCEPTING CHEMOTAXIS PROTEIN MCPB"/>
    <property type="match status" value="1"/>
</dbReference>
<feature type="domain" description="HAMP" evidence="6">
    <location>
        <begin position="341"/>
        <end position="395"/>
    </location>
</feature>
<evidence type="ECO:0000256" key="4">
    <source>
        <dbReference type="SAM" id="Phobius"/>
    </source>
</evidence>
<dbReference type="Gene3D" id="6.10.340.10">
    <property type="match status" value="1"/>
</dbReference>
<proteinExistence type="inferred from homology"/>
<keyword evidence="8" id="KW-1185">Reference proteome</keyword>
<dbReference type="GO" id="GO:0006935">
    <property type="term" value="P:chemotaxis"/>
    <property type="evidence" value="ECO:0007669"/>
    <property type="project" value="InterPro"/>
</dbReference>
<evidence type="ECO:0000259" key="5">
    <source>
        <dbReference type="PROSITE" id="PS50111"/>
    </source>
</evidence>
<dbReference type="GO" id="GO:0007165">
    <property type="term" value="P:signal transduction"/>
    <property type="evidence" value="ECO:0007669"/>
    <property type="project" value="UniProtKB-KW"/>
</dbReference>
<dbReference type="Gene3D" id="3.30.450.20">
    <property type="entry name" value="PAS domain"/>
    <property type="match status" value="2"/>
</dbReference>
<dbReference type="PRINTS" id="PR00260">
    <property type="entry name" value="CHEMTRNSDUCR"/>
</dbReference>
<dbReference type="FunFam" id="1.10.287.950:FF:000001">
    <property type="entry name" value="Methyl-accepting chemotaxis sensory transducer"/>
    <property type="match status" value="1"/>
</dbReference>
<dbReference type="EMBL" id="NIBG01000006">
    <property type="protein sequence ID" value="PAB59677.1"/>
    <property type="molecule type" value="Genomic_DNA"/>
</dbReference>
<dbReference type="GO" id="GO:0016020">
    <property type="term" value="C:membrane"/>
    <property type="evidence" value="ECO:0007669"/>
    <property type="project" value="InterPro"/>
</dbReference>
<dbReference type="InterPro" id="IPR004090">
    <property type="entry name" value="Chemotax_Me-accpt_rcpt"/>
</dbReference>
<dbReference type="AlphaFoldDB" id="A0A267MJP9"/>
<dbReference type="RefSeq" id="WP_095133114.1">
    <property type="nucleotide sequence ID" value="NZ_NIBG01000006.1"/>
</dbReference>
<dbReference type="OrthoDB" id="9762005at2"/>
<comment type="caution">
    <text evidence="7">The sequence shown here is derived from an EMBL/GenBank/DDBJ whole genome shotgun (WGS) entry which is preliminary data.</text>
</comment>
<dbReference type="CDD" id="cd06225">
    <property type="entry name" value="HAMP"/>
    <property type="match status" value="1"/>
</dbReference>
<accession>A0A267MJP9</accession>
<dbReference type="CDD" id="cd12913">
    <property type="entry name" value="PDC1_MCP_like"/>
    <property type="match status" value="1"/>
</dbReference>
<dbReference type="SMART" id="SM00283">
    <property type="entry name" value="MA"/>
    <property type="match status" value="1"/>
</dbReference>
<evidence type="ECO:0000259" key="6">
    <source>
        <dbReference type="PROSITE" id="PS50885"/>
    </source>
</evidence>
<dbReference type="InterPro" id="IPR004089">
    <property type="entry name" value="MCPsignal_dom"/>
</dbReference>
<dbReference type="PROSITE" id="PS50885">
    <property type="entry name" value="HAMP"/>
    <property type="match status" value="1"/>
</dbReference>
<organism evidence="7 8">
    <name type="scientific">Anaeromicrobium sediminis</name>
    <dbReference type="NCBI Taxonomy" id="1478221"/>
    <lineage>
        <taxon>Bacteria</taxon>
        <taxon>Bacillati</taxon>
        <taxon>Bacillota</taxon>
        <taxon>Clostridia</taxon>
        <taxon>Peptostreptococcales</taxon>
        <taxon>Thermotaleaceae</taxon>
        <taxon>Anaeromicrobium</taxon>
    </lineage>
</organism>
<evidence type="ECO:0000256" key="1">
    <source>
        <dbReference type="ARBA" id="ARBA00023224"/>
    </source>
</evidence>
<keyword evidence="4" id="KW-1133">Transmembrane helix</keyword>
<evidence type="ECO:0000256" key="2">
    <source>
        <dbReference type="ARBA" id="ARBA00029447"/>
    </source>
</evidence>
<dbReference type="GO" id="GO:0004888">
    <property type="term" value="F:transmembrane signaling receptor activity"/>
    <property type="evidence" value="ECO:0007669"/>
    <property type="project" value="InterPro"/>
</dbReference>
<dbReference type="PANTHER" id="PTHR32089:SF112">
    <property type="entry name" value="LYSOZYME-LIKE PROTEIN-RELATED"/>
    <property type="match status" value="1"/>
</dbReference>
<dbReference type="CDD" id="cd11386">
    <property type="entry name" value="MCP_signal"/>
    <property type="match status" value="1"/>
</dbReference>
<dbReference type="Proteomes" id="UP000216024">
    <property type="component" value="Unassembled WGS sequence"/>
</dbReference>
<dbReference type="Pfam" id="PF22673">
    <property type="entry name" value="MCP-like_PDC_1"/>
    <property type="match status" value="1"/>
</dbReference>
<evidence type="ECO:0000313" key="7">
    <source>
        <dbReference type="EMBL" id="PAB59677.1"/>
    </source>
</evidence>
<dbReference type="Pfam" id="PF00672">
    <property type="entry name" value="HAMP"/>
    <property type="match status" value="1"/>
</dbReference>